<evidence type="ECO:0000313" key="3">
    <source>
        <dbReference type="Proteomes" id="UP000593766"/>
    </source>
</evidence>
<dbReference type="SUPFAM" id="SSF102114">
    <property type="entry name" value="Radical SAM enzymes"/>
    <property type="match status" value="1"/>
</dbReference>
<evidence type="ECO:0000313" key="2">
    <source>
        <dbReference type="EMBL" id="QOR94012.1"/>
    </source>
</evidence>
<dbReference type="Proteomes" id="UP000593766">
    <property type="component" value="Chromosome"/>
</dbReference>
<gene>
    <name evidence="2" type="ORF">IMZ38_05050</name>
</gene>
<name>A0A7M1USJ4_9CREN</name>
<protein>
    <submittedName>
        <fullName evidence="2">Radical SAM protein</fullName>
    </submittedName>
</protein>
<dbReference type="AlphaFoldDB" id="A0A7M1USJ4"/>
<dbReference type="InterPro" id="IPR058240">
    <property type="entry name" value="rSAM_sf"/>
</dbReference>
<dbReference type="RefSeq" id="WP_193435817.1">
    <property type="nucleotide sequence ID" value="NZ_CP063144.1"/>
</dbReference>
<feature type="domain" description="Radical SAM core" evidence="1">
    <location>
        <begin position="184"/>
        <end position="447"/>
    </location>
</feature>
<dbReference type="Pfam" id="PF04055">
    <property type="entry name" value="Radical_SAM"/>
    <property type="match status" value="1"/>
</dbReference>
<keyword evidence="3" id="KW-1185">Reference proteome</keyword>
<dbReference type="SFLD" id="SFLDG01082">
    <property type="entry name" value="B12-binding_domain_containing"/>
    <property type="match status" value="1"/>
</dbReference>
<evidence type="ECO:0000259" key="1">
    <source>
        <dbReference type="PROSITE" id="PS51918"/>
    </source>
</evidence>
<dbReference type="PANTHER" id="PTHR43324:SF1">
    <property type="entry name" value="RADICAL SAM CORE DOMAIN-CONTAINING PROTEIN"/>
    <property type="match status" value="1"/>
</dbReference>
<dbReference type="SMART" id="SM00729">
    <property type="entry name" value="Elp3"/>
    <property type="match status" value="1"/>
</dbReference>
<proteinExistence type="predicted"/>
<dbReference type="KEGG" id="tcs:IMZ38_05050"/>
<dbReference type="InterPro" id="IPR006638">
    <property type="entry name" value="Elp3/MiaA/NifB-like_rSAM"/>
</dbReference>
<dbReference type="GO" id="GO:0051536">
    <property type="term" value="F:iron-sulfur cluster binding"/>
    <property type="evidence" value="ECO:0007669"/>
    <property type="project" value="InterPro"/>
</dbReference>
<dbReference type="EMBL" id="CP063144">
    <property type="protein sequence ID" value="QOR94012.1"/>
    <property type="molecule type" value="Genomic_DNA"/>
</dbReference>
<dbReference type="OrthoDB" id="358785at2157"/>
<dbReference type="Gene3D" id="3.80.30.20">
    <property type="entry name" value="tm_1862 like domain"/>
    <property type="match status" value="1"/>
</dbReference>
<accession>A0A7M1USJ4</accession>
<dbReference type="GO" id="GO:0003824">
    <property type="term" value="F:catalytic activity"/>
    <property type="evidence" value="ECO:0007669"/>
    <property type="project" value="InterPro"/>
</dbReference>
<dbReference type="InterPro" id="IPR023404">
    <property type="entry name" value="rSAM_horseshoe"/>
</dbReference>
<dbReference type="PROSITE" id="PS51918">
    <property type="entry name" value="RADICAL_SAM"/>
    <property type="match status" value="1"/>
</dbReference>
<dbReference type="CDD" id="cd01335">
    <property type="entry name" value="Radical_SAM"/>
    <property type="match status" value="1"/>
</dbReference>
<dbReference type="SFLD" id="SFLDS00029">
    <property type="entry name" value="Radical_SAM"/>
    <property type="match status" value="1"/>
</dbReference>
<organism evidence="2 3">
    <name type="scientific">Thermosphaera chiliense</name>
    <dbReference type="NCBI Taxonomy" id="3402707"/>
    <lineage>
        <taxon>Archaea</taxon>
        <taxon>Thermoproteota</taxon>
        <taxon>Thermoprotei</taxon>
        <taxon>Desulfurococcales</taxon>
        <taxon>Desulfurococcaceae</taxon>
        <taxon>Thermosphaera</taxon>
    </lineage>
</organism>
<reference evidence="2 3" key="1">
    <citation type="submission" date="2020-10" db="EMBL/GenBank/DDBJ databases">
        <title>Complete genome sequence of Thermosphaera aggregans strain 3507.</title>
        <authorList>
            <person name="Zayulina K.S."/>
            <person name="Elcheninov A.G."/>
            <person name="Toshchakov S.V."/>
            <person name="Kublanov I.V."/>
            <person name="Kochetkova T.V."/>
        </authorList>
    </citation>
    <scope>NUCLEOTIDE SEQUENCE [LARGE SCALE GENOMIC DNA]</scope>
    <source>
        <strain evidence="2 3">3507</strain>
    </source>
</reference>
<sequence length="515" mass="58450">MNRILILDGYTDEPAGLGVPPYINVYPRLIAGAIWSVKKDAQVLYWTVDQYRRNPGEFFKQAFESDLVVIVAGMEVPGHYVGGRPMSFKELEYLAMRLFSKNLVLTGPAARFGFGTGGGSSAYSTRVLKRYFKEIVRGDVELYFKELFTVGFEKADPYKLREDYSVADEAFYKGARIVQQHPNFGKNLIVEVETFRGCPRWITGGCSFCIEPRYGRPITRNPESIVQEVSELYSLGVKHVRIGRQPDILVYGSSEIGTEEFPKPCPNILEKVFKGIRNKAPGLRTIHIDNVNPGTIAKHPEESLEALKVIMKYHAPGDVAALGVESFDEKVVKANNLKATPDEVMEALRLINKVGRIRGWNGLPHLLPGINLLYGLPGETRETFNINEEFLYKIIQEGFLVRRVNIRKVSILENTPLWLRRKQVYANLTKHEWLYKTHRISVMKFFDKEMLRKVVPEGILLPYLYVEKSGKNMSLARFPGSYPIAVKFYSSIPKYSTVSGIVRKHSSKSVLAELI</sequence>
<dbReference type="GeneID" id="59454762"/>
<dbReference type="PANTHER" id="PTHR43324">
    <property type="match status" value="1"/>
</dbReference>
<dbReference type="InterPro" id="IPR007197">
    <property type="entry name" value="rSAM"/>
</dbReference>